<keyword evidence="5 7" id="KW-0472">Membrane</keyword>
<organism evidence="9 10">
    <name type="scientific">Porphyra umbilicalis</name>
    <name type="common">Purple laver</name>
    <name type="synonym">Red alga</name>
    <dbReference type="NCBI Taxonomy" id="2786"/>
    <lineage>
        <taxon>Eukaryota</taxon>
        <taxon>Rhodophyta</taxon>
        <taxon>Bangiophyceae</taxon>
        <taxon>Bangiales</taxon>
        <taxon>Bangiaceae</taxon>
        <taxon>Porphyra</taxon>
    </lineage>
</organism>
<feature type="compositionally biased region" description="Basic residues" evidence="6">
    <location>
        <begin position="117"/>
        <end position="143"/>
    </location>
</feature>
<evidence type="ECO:0000256" key="8">
    <source>
        <dbReference type="SAM" id="SignalP"/>
    </source>
</evidence>
<dbReference type="Proteomes" id="UP000218209">
    <property type="component" value="Unassembled WGS sequence"/>
</dbReference>
<proteinExistence type="inferred from homology"/>
<evidence type="ECO:0000256" key="6">
    <source>
        <dbReference type="SAM" id="MobiDB-lite"/>
    </source>
</evidence>
<evidence type="ECO:0000256" key="5">
    <source>
        <dbReference type="ARBA" id="ARBA00023136"/>
    </source>
</evidence>
<feature type="region of interest" description="Disordered" evidence="6">
    <location>
        <begin position="104"/>
        <end position="166"/>
    </location>
</feature>
<accession>A0A1X6P3Q6</accession>
<evidence type="ECO:0000256" key="1">
    <source>
        <dbReference type="ARBA" id="ARBA00004141"/>
    </source>
</evidence>
<protein>
    <submittedName>
        <fullName evidence="9">Uncharacterized protein</fullName>
    </submittedName>
</protein>
<feature type="transmembrane region" description="Helical" evidence="7">
    <location>
        <begin position="44"/>
        <end position="63"/>
    </location>
</feature>
<name>A0A1X6P3Q6_PORUM</name>
<reference evidence="9 10" key="1">
    <citation type="submission" date="2017-03" db="EMBL/GenBank/DDBJ databases">
        <title>WGS assembly of Porphyra umbilicalis.</title>
        <authorList>
            <person name="Brawley S.H."/>
            <person name="Blouin N.A."/>
            <person name="Ficko-Blean E."/>
            <person name="Wheeler G.L."/>
            <person name="Lohr M."/>
            <person name="Goodson H.V."/>
            <person name="Jenkins J.W."/>
            <person name="Blaby-Haas C.E."/>
            <person name="Helliwell K.E."/>
            <person name="Chan C."/>
            <person name="Marriage T."/>
            <person name="Bhattacharya D."/>
            <person name="Klein A.S."/>
            <person name="Badis Y."/>
            <person name="Brodie J."/>
            <person name="Cao Y."/>
            <person name="Collen J."/>
            <person name="Dittami S.M."/>
            <person name="Gachon C.M."/>
            <person name="Green B.R."/>
            <person name="Karpowicz S."/>
            <person name="Kim J.W."/>
            <person name="Kudahl U."/>
            <person name="Lin S."/>
            <person name="Michel G."/>
            <person name="Mittag M."/>
            <person name="Olson B.J."/>
            <person name="Pangilinan J."/>
            <person name="Peng Y."/>
            <person name="Qiu H."/>
            <person name="Shu S."/>
            <person name="Singer J.T."/>
            <person name="Smith A.G."/>
            <person name="Sprecher B.N."/>
            <person name="Wagner V."/>
            <person name="Wang W."/>
            <person name="Wang Z.-Y."/>
            <person name="Yan J."/>
            <person name="Yarish C."/>
            <person name="Zoeuner-Riek S."/>
            <person name="Zhuang Y."/>
            <person name="Zou Y."/>
            <person name="Lindquist E.A."/>
            <person name="Grimwood J."/>
            <person name="Barry K."/>
            <person name="Rokhsar D.S."/>
            <person name="Schmutz J."/>
            <person name="Stiller J.W."/>
            <person name="Grossman A.R."/>
            <person name="Prochnik S.E."/>
        </authorList>
    </citation>
    <scope>NUCLEOTIDE SEQUENCE [LARGE SCALE GENOMIC DNA]</scope>
    <source>
        <strain evidence="9">4086291</strain>
    </source>
</reference>
<feature type="chain" id="PRO_5013185708" evidence="8">
    <location>
        <begin position="19"/>
        <end position="290"/>
    </location>
</feature>
<feature type="signal peptide" evidence="8">
    <location>
        <begin position="1"/>
        <end position="18"/>
    </location>
</feature>
<keyword evidence="8" id="KW-0732">Signal</keyword>
<evidence type="ECO:0000256" key="2">
    <source>
        <dbReference type="ARBA" id="ARBA00009012"/>
    </source>
</evidence>
<evidence type="ECO:0000256" key="3">
    <source>
        <dbReference type="ARBA" id="ARBA00022692"/>
    </source>
</evidence>
<evidence type="ECO:0000256" key="7">
    <source>
        <dbReference type="SAM" id="Phobius"/>
    </source>
</evidence>
<evidence type="ECO:0000313" key="9">
    <source>
        <dbReference type="EMBL" id="OSX75468.1"/>
    </source>
</evidence>
<evidence type="ECO:0000256" key="4">
    <source>
        <dbReference type="ARBA" id="ARBA00022989"/>
    </source>
</evidence>
<gene>
    <name evidence="9" type="ORF">BU14_0235s0017</name>
</gene>
<dbReference type="EMBL" id="KV918902">
    <property type="protein sequence ID" value="OSX75468.1"/>
    <property type="molecule type" value="Genomic_DNA"/>
</dbReference>
<dbReference type="GO" id="GO:0016020">
    <property type="term" value="C:membrane"/>
    <property type="evidence" value="ECO:0007669"/>
    <property type="project" value="UniProtKB-SubCell"/>
</dbReference>
<comment type="similarity">
    <text evidence="2">Belongs to the TMEM19 family.</text>
</comment>
<evidence type="ECO:0000313" key="10">
    <source>
        <dbReference type="Proteomes" id="UP000218209"/>
    </source>
</evidence>
<keyword evidence="3 7" id="KW-0812">Transmembrane</keyword>
<sequence>MGPAGWALCVAFLVGGTALTRVGRATKEAAGIAEARGGRRGPENVWGAAAAGALCAVGCWGWGGRGGGGGRQRRVGAAGAAPRLCVVHGDQNVGYGGVGGRQGVWQNRLPRHDARGRAPRHRRRRVGRRHRRRRRRVASHGRPRGGDGAHRPGGAAGRGRGRLRGHHRRVDHWGDGAGAVGHDQRVCQLSQHVHRRGGGGDHRRRRALLYHVTGGGGGWGVGGGGGLLATDVAGTSRGCMWLLVGRCARLARAVARAGRVASGRDRGSPRAPTIGRVRGFVLSCCFFSPS</sequence>
<comment type="subcellular location">
    <subcellularLocation>
        <location evidence="1">Membrane</location>
        <topology evidence="1">Multi-pass membrane protein</topology>
    </subcellularLocation>
</comment>
<dbReference type="AlphaFoldDB" id="A0A1X6P3Q6"/>
<dbReference type="Pfam" id="PF01940">
    <property type="entry name" value="DUF92"/>
    <property type="match status" value="1"/>
</dbReference>
<dbReference type="InterPro" id="IPR002794">
    <property type="entry name" value="DUF92_TMEM19"/>
</dbReference>
<keyword evidence="4 7" id="KW-1133">Transmembrane helix</keyword>
<keyword evidence="10" id="KW-1185">Reference proteome</keyword>